<evidence type="ECO:0000313" key="3">
    <source>
        <dbReference type="Proteomes" id="UP000051802"/>
    </source>
</evidence>
<proteinExistence type="predicted"/>
<sequence length="185" mass="20905">MAPDISVSPHSTAQSEATALRGPSAARRHWLCRDLVLHTIDALGHSRLSPSVIDLERELSFWRGHYQRTAAWHRDVLPFAEYVPAFTLGIGLFLQCHDCLLEALNERMISLRYARVRRRSRVEWHEARQAVHAAYLRLQAHWETVPARHAHADAMPEPTGLHAAVRGTSASLLPPRAKRARARPA</sequence>
<protein>
    <submittedName>
        <fullName evidence="2">Uncharacterized protein</fullName>
    </submittedName>
</protein>
<reference evidence="2 3" key="1">
    <citation type="submission" date="2015-10" db="EMBL/GenBank/DDBJ databases">
        <title>Genome sequencing and analysis of members of genus Stenotrophomonas.</title>
        <authorList>
            <person name="Patil P.P."/>
            <person name="Midha S."/>
            <person name="Patil P.B."/>
        </authorList>
    </citation>
    <scope>NUCLEOTIDE SEQUENCE [LARGE SCALE GENOMIC DNA]</scope>
    <source>
        <strain evidence="2 3">JCM 16536</strain>
    </source>
</reference>
<organism evidence="2 3">
    <name type="scientific">Stenotrophomonas panacihumi</name>
    <dbReference type="NCBI Taxonomy" id="676599"/>
    <lineage>
        <taxon>Bacteria</taxon>
        <taxon>Pseudomonadati</taxon>
        <taxon>Pseudomonadota</taxon>
        <taxon>Gammaproteobacteria</taxon>
        <taxon>Lysobacterales</taxon>
        <taxon>Lysobacteraceae</taxon>
        <taxon>Stenotrophomonas</taxon>
    </lineage>
</organism>
<dbReference type="EMBL" id="LLXU01000095">
    <property type="protein sequence ID" value="KRG40659.1"/>
    <property type="molecule type" value="Genomic_DNA"/>
</dbReference>
<dbReference type="STRING" id="676599.ARC20_12600"/>
<dbReference type="RefSeq" id="WP_057647561.1">
    <property type="nucleotide sequence ID" value="NZ_LLXU01000095.1"/>
</dbReference>
<feature type="compositionally biased region" description="Polar residues" evidence="1">
    <location>
        <begin position="8"/>
        <end position="17"/>
    </location>
</feature>
<evidence type="ECO:0000256" key="1">
    <source>
        <dbReference type="SAM" id="MobiDB-lite"/>
    </source>
</evidence>
<name>A0A0R0AJA6_9GAMM</name>
<keyword evidence="3" id="KW-1185">Reference proteome</keyword>
<comment type="caution">
    <text evidence="2">The sequence shown here is derived from an EMBL/GenBank/DDBJ whole genome shotgun (WGS) entry which is preliminary data.</text>
</comment>
<feature type="region of interest" description="Disordered" evidence="1">
    <location>
        <begin position="1"/>
        <end position="20"/>
    </location>
</feature>
<gene>
    <name evidence="2" type="ORF">ARC20_12600</name>
</gene>
<dbReference type="AlphaFoldDB" id="A0A0R0AJA6"/>
<dbReference type="Proteomes" id="UP000051802">
    <property type="component" value="Unassembled WGS sequence"/>
</dbReference>
<evidence type="ECO:0000313" key="2">
    <source>
        <dbReference type="EMBL" id="KRG40659.1"/>
    </source>
</evidence>
<accession>A0A0R0AJA6</accession>